<feature type="transmembrane region" description="Helical" evidence="6">
    <location>
        <begin position="81"/>
        <end position="104"/>
    </location>
</feature>
<evidence type="ECO:0000256" key="3">
    <source>
        <dbReference type="ARBA" id="ARBA00022692"/>
    </source>
</evidence>
<accession>A0A381UYN4</accession>
<sequence>MPGVAFFPLNDVPFLSLFFNFYGYYLPIFLYAAWTPLALYDLGESKYSSNLSKVIWTLIILLIPLIGAFIYHVFIAQTLSVAVRASMIFGGIAAFLIVFLYLALAL</sequence>
<comment type="subcellular location">
    <subcellularLocation>
        <location evidence="1">Cell membrane</location>
        <topology evidence="1">Multi-pass membrane protein</topology>
    </subcellularLocation>
</comment>
<evidence type="ECO:0000256" key="5">
    <source>
        <dbReference type="ARBA" id="ARBA00023136"/>
    </source>
</evidence>
<dbReference type="EMBL" id="UINC01007422">
    <property type="protein sequence ID" value="SVA33236.1"/>
    <property type="molecule type" value="Genomic_DNA"/>
</dbReference>
<feature type="transmembrane region" description="Helical" evidence="6">
    <location>
        <begin position="54"/>
        <end position="75"/>
    </location>
</feature>
<keyword evidence="5 6" id="KW-0472">Membrane</keyword>
<keyword evidence="3 6" id="KW-0812">Transmembrane</keyword>
<evidence type="ECO:0000256" key="1">
    <source>
        <dbReference type="ARBA" id="ARBA00004651"/>
    </source>
</evidence>
<name>A0A381UYN4_9ZZZZ</name>
<dbReference type="AlphaFoldDB" id="A0A381UYN4"/>
<evidence type="ECO:0000259" key="7">
    <source>
        <dbReference type="Pfam" id="PF13396"/>
    </source>
</evidence>
<gene>
    <name evidence="8" type="ORF">METZ01_LOCUS86090</name>
</gene>
<dbReference type="GO" id="GO:0005886">
    <property type="term" value="C:plasma membrane"/>
    <property type="evidence" value="ECO:0007669"/>
    <property type="project" value="UniProtKB-SubCell"/>
</dbReference>
<evidence type="ECO:0000256" key="4">
    <source>
        <dbReference type="ARBA" id="ARBA00022989"/>
    </source>
</evidence>
<organism evidence="8">
    <name type="scientific">marine metagenome</name>
    <dbReference type="NCBI Taxonomy" id="408172"/>
    <lineage>
        <taxon>unclassified sequences</taxon>
        <taxon>metagenomes</taxon>
        <taxon>ecological metagenomes</taxon>
    </lineage>
</organism>
<evidence type="ECO:0000313" key="8">
    <source>
        <dbReference type="EMBL" id="SVA33236.1"/>
    </source>
</evidence>
<evidence type="ECO:0000256" key="2">
    <source>
        <dbReference type="ARBA" id="ARBA00022475"/>
    </source>
</evidence>
<feature type="domain" description="Cardiolipin synthase N-terminal" evidence="7">
    <location>
        <begin position="48"/>
        <end position="71"/>
    </location>
</feature>
<feature type="transmembrane region" description="Helical" evidence="6">
    <location>
        <begin position="22"/>
        <end position="42"/>
    </location>
</feature>
<reference evidence="8" key="1">
    <citation type="submission" date="2018-05" db="EMBL/GenBank/DDBJ databases">
        <authorList>
            <person name="Lanie J.A."/>
            <person name="Ng W.-L."/>
            <person name="Kazmierczak K.M."/>
            <person name="Andrzejewski T.M."/>
            <person name="Davidsen T.M."/>
            <person name="Wayne K.J."/>
            <person name="Tettelin H."/>
            <person name="Glass J.I."/>
            <person name="Rusch D."/>
            <person name="Podicherti R."/>
            <person name="Tsui H.-C.T."/>
            <person name="Winkler M.E."/>
        </authorList>
    </citation>
    <scope>NUCLEOTIDE SEQUENCE</scope>
</reference>
<dbReference type="Pfam" id="PF13396">
    <property type="entry name" value="PLDc_N"/>
    <property type="match status" value="1"/>
</dbReference>
<keyword evidence="4 6" id="KW-1133">Transmembrane helix</keyword>
<proteinExistence type="predicted"/>
<keyword evidence="2" id="KW-1003">Cell membrane</keyword>
<evidence type="ECO:0000256" key="6">
    <source>
        <dbReference type="SAM" id="Phobius"/>
    </source>
</evidence>
<protein>
    <recommendedName>
        <fullName evidence="7">Cardiolipin synthase N-terminal domain-containing protein</fullName>
    </recommendedName>
</protein>
<dbReference type="InterPro" id="IPR027379">
    <property type="entry name" value="CLS_N"/>
</dbReference>